<dbReference type="Proteomes" id="UP000016934">
    <property type="component" value="Unassembled WGS sequence"/>
</dbReference>
<dbReference type="HOGENOM" id="CLU_1916907_0_0_1"/>
<reference evidence="3" key="2">
    <citation type="journal article" date="2013" name="PLoS Genet.">
        <title>Comparative genome structure, secondary metabolite, and effector coding capacity across Cochliobolus pathogens.</title>
        <authorList>
            <person name="Condon B.J."/>
            <person name="Leng Y."/>
            <person name="Wu D."/>
            <person name="Bushley K.E."/>
            <person name="Ohm R.A."/>
            <person name="Otillar R."/>
            <person name="Martin J."/>
            <person name="Schackwitz W."/>
            <person name="Grimwood J."/>
            <person name="MohdZainudin N."/>
            <person name="Xue C."/>
            <person name="Wang R."/>
            <person name="Manning V.A."/>
            <person name="Dhillon B."/>
            <person name="Tu Z.J."/>
            <person name="Steffenson B.J."/>
            <person name="Salamov A."/>
            <person name="Sun H."/>
            <person name="Lowry S."/>
            <person name="LaButti K."/>
            <person name="Han J."/>
            <person name="Copeland A."/>
            <person name="Lindquist E."/>
            <person name="Barry K."/>
            <person name="Schmutz J."/>
            <person name="Baker S.E."/>
            <person name="Ciuffetti L.M."/>
            <person name="Grigoriev I.V."/>
            <person name="Zhong S."/>
            <person name="Turgeon B.G."/>
        </authorList>
    </citation>
    <scope>NUCLEOTIDE SEQUENCE [LARGE SCALE GENOMIC DNA]</scope>
    <source>
        <strain evidence="3">ND90Pr / ATCC 201652</strain>
    </source>
</reference>
<keyword evidence="1" id="KW-0472">Membrane</keyword>
<dbReference type="KEGG" id="bsc:COCSADRAFT_277857"/>
<name>M2TI49_COCSN</name>
<evidence type="ECO:0000313" key="2">
    <source>
        <dbReference type="EMBL" id="EMD68896.1"/>
    </source>
</evidence>
<evidence type="ECO:0000313" key="3">
    <source>
        <dbReference type="Proteomes" id="UP000016934"/>
    </source>
</evidence>
<feature type="transmembrane region" description="Helical" evidence="1">
    <location>
        <begin position="112"/>
        <end position="130"/>
    </location>
</feature>
<dbReference type="RefSeq" id="XP_007696382.1">
    <property type="nucleotide sequence ID" value="XM_007698192.1"/>
</dbReference>
<proteinExistence type="predicted"/>
<gene>
    <name evidence="2" type="ORF">COCSADRAFT_277857</name>
</gene>
<sequence>MAITEAVVTANASLFIRKDLVYNSNLKHSTLYTKPLMPLSKQVNLFLILATTPFCPLHPSPTPKESSAHHPNPFLHSAYPLHPTPSYSLFANLTKNPQGAGVYTKIYARYPFLFRIALTLLVYYKLYYYSFY</sequence>
<keyword evidence="1" id="KW-0812">Transmembrane</keyword>
<organism evidence="2 3">
    <name type="scientific">Cochliobolus sativus (strain ND90Pr / ATCC 201652)</name>
    <name type="common">Common root rot and spot blotch fungus</name>
    <name type="synonym">Bipolaris sorokiniana</name>
    <dbReference type="NCBI Taxonomy" id="665912"/>
    <lineage>
        <taxon>Eukaryota</taxon>
        <taxon>Fungi</taxon>
        <taxon>Dikarya</taxon>
        <taxon>Ascomycota</taxon>
        <taxon>Pezizomycotina</taxon>
        <taxon>Dothideomycetes</taxon>
        <taxon>Pleosporomycetidae</taxon>
        <taxon>Pleosporales</taxon>
        <taxon>Pleosporineae</taxon>
        <taxon>Pleosporaceae</taxon>
        <taxon>Bipolaris</taxon>
    </lineage>
</organism>
<protein>
    <submittedName>
        <fullName evidence="2">Uncharacterized protein</fullName>
    </submittedName>
</protein>
<keyword evidence="1" id="KW-1133">Transmembrane helix</keyword>
<dbReference type="EMBL" id="KB445638">
    <property type="protein sequence ID" value="EMD68896.1"/>
    <property type="molecule type" value="Genomic_DNA"/>
</dbReference>
<dbReference type="AlphaFoldDB" id="M2TI49"/>
<reference evidence="2 3" key="1">
    <citation type="journal article" date="2012" name="PLoS Pathog.">
        <title>Diverse lifestyles and strategies of plant pathogenesis encoded in the genomes of eighteen Dothideomycetes fungi.</title>
        <authorList>
            <person name="Ohm R.A."/>
            <person name="Feau N."/>
            <person name="Henrissat B."/>
            <person name="Schoch C.L."/>
            <person name="Horwitz B.A."/>
            <person name="Barry K.W."/>
            <person name="Condon B.J."/>
            <person name="Copeland A.C."/>
            <person name="Dhillon B."/>
            <person name="Glaser F."/>
            <person name="Hesse C.N."/>
            <person name="Kosti I."/>
            <person name="LaButti K."/>
            <person name="Lindquist E.A."/>
            <person name="Lucas S."/>
            <person name="Salamov A.A."/>
            <person name="Bradshaw R.E."/>
            <person name="Ciuffetti L."/>
            <person name="Hamelin R.C."/>
            <person name="Kema G.H.J."/>
            <person name="Lawrence C."/>
            <person name="Scott J.A."/>
            <person name="Spatafora J.W."/>
            <person name="Turgeon B.G."/>
            <person name="de Wit P.J.G.M."/>
            <person name="Zhong S."/>
            <person name="Goodwin S.B."/>
            <person name="Grigoriev I.V."/>
        </authorList>
    </citation>
    <scope>NUCLEOTIDE SEQUENCE [LARGE SCALE GENOMIC DNA]</scope>
    <source>
        <strain evidence="3">ND90Pr / ATCC 201652</strain>
    </source>
</reference>
<keyword evidence="3" id="KW-1185">Reference proteome</keyword>
<dbReference type="GeneID" id="19135753"/>
<accession>M2TI49</accession>
<evidence type="ECO:0000256" key="1">
    <source>
        <dbReference type="SAM" id="Phobius"/>
    </source>
</evidence>